<keyword evidence="6" id="KW-1185">Reference proteome</keyword>
<dbReference type="Proteomes" id="UP000644756">
    <property type="component" value="Unassembled WGS sequence"/>
</dbReference>
<protein>
    <recommendedName>
        <fullName evidence="4">N-acetyltransferase domain-containing protein</fullName>
    </recommendedName>
</protein>
<dbReference type="InterPro" id="IPR016181">
    <property type="entry name" value="Acyl_CoA_acyltransferase"/>
</dbReference>
<comment type="similarity">
    <text evidence="3">Belongs to the acetyltransferase family. RimJ subfamily.</text>
</comment>
<keyword evidence="2" id="KW-0012">Acyltransferase</keyword>
<name>A0A917FTQ5_9BACL</name>
<dbReference type="EMBL" id="BMGR01000006">
    <property type="protein sequence ID" value="GGG04230.1"/>
    <property type="molecule type" value="Genomic_DNA"/>
</dbReference>
<dbReference type="GO" id="GO:0016747">
    <property type="term" value="F:acyltransferase activity, transferring groups other than amino-acyl groups"/>
    <property type="evidence" value="ECO:0007669"/>
    <property type="project" value="InterPro"/>
</dbReference>
<evidence type="ECO:0000256" key="2">
    <source>
        <dbReference type="ARBA" id="ARBA00023315"/>
    </source>
</evidence>
<dbReference type="InterPro" id="IPR051531">
    <property type="entry name" value="N-acetyltransferase"/>
</dbReference>
<reference evidence="5" key="1">
    <citation type="journal article" date="2014" name="Int. J. Syst. Evol. Microbiol.">
        <title>Complete genome sequence of Corynebacterium casei LMG S-19264T (=DSM 44701T), isolated from a smear-ripened cheese.</title>
        <authorList>
            <consortium name="US DOE Joint Genome Institute (JGI-PGF)"/>
            <person name="Walter F."/>
            <person name="Albersmeier A."/>
            <person name="Kalinowski J."/>
            <person name="Ruckert C."/>
        </authorList>
    </citation>
    <scope>NUCLEOTIDE SEQUENCE</scope>
    <source>
        <strain evidence="5">CGMCC 1.12987</strain>
    </source>
</reference>
<proteinExistence type="inferred from homology"/>
<dbReference type="Gene3D" id="3.40.630.30">
    <property type="match status" value="1"/>
</dbReference>
<evidence type="ECO:0000259" key="4">
    <source>
        <dbReference type="Pfam" id="PF13302"/>
    </source>
</evidence>
<evidence type="ECO:0000313" key="5">
    <source>
        <dbReference type="EMBL" id="GGG04230.1"/>
    </source>
</evidence>
<dbReference type="RefSeq" id="WP_188531074.1">
    <property type="nucleotide sequence ID" value="NZ_BMGR01000006.1"/>
</dbReference>
<sequence>MRISIRVSILKEHHNGELGYFIHPDYWITGYATEACRTLIEFGFTELDLERIHGRCLTKNIGSKRVMEKSGLIVEGIARHEVFKWGKYEDVCHLGVIRSEWLNRRVIVFTD</sequence>
<evidence type="ECO:0000256" key="3">
    <source>
        <dbReference type="ARBA" id="ARBA00038502"/>
    </source>
</evidence>
<gene>
    <name evidence="5" type="ORF">GCM10010916_21570</name>
</gene>
<evidence type="ECO:0000313" key="6">
    <source>
        <dbReference type="Proteomes" id="UP000644756"/>
    </source>
</evidence>
<organism evidence="5 6">
    <name type="scientific">Paenibacillus abyssi</name>
    <dbReference type="NCBI Taxonomy" id="1340531"/>
    <lineage>
        <taxon>Bacteria</taxon>
        <taxon>Bacillati</taxon>
        <taxon>Bacillota</taxon>
        <taxon>Bacilli</taxon>
        <taxon>Bacillales</taxon>
        <taxon>Paenibacillaceae</taxon>
        <taxon>Paenibacillus</taxon>
    </lineage>
</organism>
<reference evidence="5" key="2">
    <citation type="submission" date="2020-09" db="EMBL/GenBank/DDBJ databases">
        <authorList>
            <person name="Sun Q."/>
            <person name="Zhou Y."/>
        </authorList>
    </citation>
    <scope>NUCLEOTIDE SEQUENCE</scope>
    <source>
        <strain evidence="5">CGMCC 1.12987</strain>
    </source>
</reference>
<dbReference type="PANTHER" id="PTHR43792">
    <property type="entry name" value="GNAT FAMILY, PUTATIVE (AFU_ORTHOLOGUE AFUA_3G00765)-RELATED-RELATED"/>
    <property type="match status" value="1"/>
</dbReference>
<dbReference type="InterPro" id="IPR000182">
    <property type="entry name" value="GNAT_dom"/>
</dbReference>
<dbReference type="SUPFAM" id="SSF55729">
    <property type="entry name" value="Acyl-CoA N-acyltransferases (Nat)"/>
    <property type="match status" value="1"/>
</dbReference>
<comment type="caution">
    <text evidence="5">The sequence shown here is derived from an EMBL/GenBank/DDBJ whole genome shotgun (WGS) entry which is preliminary data.</text>
</comment>
<dbReference type="PANTHER" id="PTHR43792:SF8">
    <property type="entry name" value="[RIBOSOMAL PROTEIN US5]-ALANINE N-ACETYLTRANSFERASE"/>
    <property type="match status" value="1"/>
</dbReference>
<keyword evidence="1" id="KW-0808">Transferase</keyword>
<accession>A0A917FTQ5</accession>
<evidence type="ECO:0000256" key="1">
    <source>
        <dbReference type="ARBA" id="ARBA00022679"/>
    </source>
</evidence>
<dbReference type="Pfam" id="PF13302">
    <property type="entry name" value="Acetyltransf_3"/>
    <property type="match status" value="1"/>
</dbReference>
<dbReference type="AlphaFoldDB" id="A0A917FTQ5"/>
<feature type="domain" description="N-acetyltransferase" evidence="4">
    <location>
        <begin position="12"/>
        <end position="72"/>
    </location>
</feature>